<feature type="region of interest" description="Disordered" evidence="1">
    <location>
        <begin position="416"/>
        <end position="438"/>
    </location>
</feature>
<evidence type="ECO:0000313" key="2">
    <source>
        <dbReference type="EMBL" id="KAL0267734.1"/>
    </source>
</evidence>
<proteinExistence type="predicted"/>
<name>A0AAW2HCV4_9NEOP</name>
<comment type="caution">
    <text evidence="2">The sequence shown here is derived from an EMBL/GenBank/DDBJ whole genome shotgun (WGS) entry which is preliminary data.</text>
</comment>
<protein>
    <recommendedName>
        <fullName evidence="3">NAD-specific glutamate dehydrogenase</fullName>
    </recommendedName>
</protein>
<reference evidence="2" key="1">
    <citation type="journal article" date="2024" name="Gigascience">
        <title>Chromosome-level genome of the poultry shaft louse Menopon gallinae provides insight into the host-switching and adaptive evolution of parasitic lice.</title>
        <authorList>
            <person name="Xu Y."/>
            <person name="Ma L."/>
            <person name="Liu S."/>
            <person name="Liang Y."/>
            <person name="Liu Q."/>
            <person name="He Z."/>
            <person name="Tian L."/>
            <person name="Duan Y."/>
            <person name="Cai W."/>
            <person name="Li H."/>
            <person name="Song F."/>
        </authorList>
    </citation>
    <scope>NUCLEOTIDE SEQUENCE</scope>
    <source>
        <strain evidence="2">Cailab_2023a</strain>
    </source>
</reference>
<accession>A0AAW2HCV4</accession>
<organism evidence="2">
    <name type="scientific">Menopon gallinae</name>
    <name type="common">poultry shaft louse</name>
    <dbReference type="NCBI Taxonomy" id="328185"/>
    <lineage>
        <taxon>Eukaryota</taxon>
        <taxon>Metazoa</taxon>
        <taxon>Ecdysozoa</taxon>
        <taxon>Arthropoda</taxon>
        <taxon>Hexapoda</taxon>
        <taxon>Insecta</taxon>
        <taxon>Pterygota</taxon>
        <taxon>Neoptera</taxon>
        <taxon>Paraneoptera</taxon>
        <taxon>Psocodea</taxon>
        <taxon>Troctomorpha</taxon>
        <taxon>Phthiraptera</taxon>
        <taxon>Amblycera</taxon>
        <taxon>Menoponidae</taxon>
        <taxon>Menopon</taxon>
    </lineage>
</organism>
<sequence>MFLNSSGKVLVFHLEVVVVEDLGLFDDLHLSRFEEVSLFHGALGLSVERQLFQVLLAFRSALEFSEDFDLRSLLAVFAQRNVNADSGLGVDFEGLDSVSLRSVLHLSESAQADFEVLVVHLAEVHEESGLLVNRAGGVGDGSDVLDGLASLHFQSHVDDVGFGFLDSGGGSFDEFLQPFLAANLVGGRLGEVGPSGVLSLTLSAVVGYAGGSEDDGFAVGNLRIEDNVEDAVFDGSGLGSVGEEGRDVVALEEIVQGLEVEESPFGKSLDEEGESGLFTDLLAELGRLADGDSVGVGDFGDGLEFEDVVPGNVRPLAVVEEVVLLVFVEGDKLDLDALVRDAQFDSGLDRYKDLNVLIDSSNVVLVVERGDEGDLGLDAGGVDGLDFGFDSVVLGNDEDVAGLLGLLLGLDDDLSDEGDEGRGGQGVDKRETGGGGHGDGDGVFVVDLLEVEVPRVLAAVEKTHELVKGVFNGVVVEGAQPGGSEPFEDNIGFELLVVGLLEGFGGFALFDLVAEFDHVVEEVSQNVDAGDHCGELKIRKFITMLGPR</sequence>
<evidence type="ECO:0008006" key="3">
    <source>
        <dbReference type="Google" id="ProtNLM"/>
    </source>
</evidence>
<dbReference type="AlphaFoldDB" id="A0AAW2HCV4"/>
<gene>
    <name evidence="2" type="ORF">PYX00_009917</name>
</gene>
<evidence type="ECO:0000256" key="1">
    <source>
        <dbReference type="SAM" id="MobiDB-lite"/>
    </source>
</evidence>
<dbReference type="EMBL" id="JARGDH010000005">
    <property type="protein sequence ID" value="KAL0267734.1"/>
    <property type="molecule type" value="Genomic_DNA"/>
</dbReference>